<dbReference type="GO" id="GO:0003700">
    <property type="term" value="F:DNA-binding transcription factor activity"/>
    <property type="evidence" value="ECO:0007669"/>
    <property type="project" value="InterPro"/>
</dbReference>
<feature type="domain" description="HTH marR-type" evidence="1">
    <location>
        <begin position="1"/>
        <end position="141"/>
    </location>
</feature>
<dbReference type="PRINTS" id="PR00598">
    <property type="entry name" value="HTHMARR"/>
</dbReference>
<name>A0A1Q2HYQ8_9CORY</name>
<dbReference type="KEGG" id="cgv:CGLAU_10250"/>
<dbReference type="InterPro" id="IPR036390">
    <property type="entry name" value="WH_DNA-bd_sf"/>
</dbReference>
<evidence type="ECO:0000313" key="2">
    <source>
        <dbReference type="EMBL" id="AQQ15995.1"/>
    </source>
</evidence>
<evidence type="ECO:0000259" key="1">
    <source>
        <dbReference type="PROSITE" id="PS50995"/>
    </source>
</evidence>
<dbReference type="Pfam" id="PF12802">
    <property type="entry name" value="MarR_2"/>
    <property type="match status" value="1"/>
</dbReference>
<dbReference type="GO" id="GO:0006950">
    <property type="term" value="P:response to stress"/>
    <property type="evidence" value="ECO:0007669"/>
    <property type="project" value="TreeGrafter"/>
</dbReference>
<dbReference type="SUPFAM" id="SSF46785">
    <property type="entry name" value="Winged helix' DNA-binding domain"/>
    <property type="match status" value="1"/>
</dbReference>
<keyword evidence="3" id="KW-1185">Reference proteome</keyword>
<dbReference type="Proteomes" id="UP000217209">
    <property type="component" value="Chromosome"/>
</dbReference>
<organism evidence="2 3">
    <name type="scientific">Corynebacterium glaucum</name>
    <dbReference type="NCBI Taxonomy" id="187491"/>
    <lineage>
        <taxon>Bacteria</taxon>
        <taxon>Bacillati</taxon>
        <taxon>Actinomycetota</taxon>
        <taxon>Actinomycetes</taxon>
        <taxon>Mycobacteriales</taxon>
        <taxon>Corynebacteriaceae</taxon>
        <taxon>Corynebacterium</taxon>
    </lineage>
</organism>
<dbReference type="InterPro" id="IPR011991">
    <property type="entry name" value="ArsR-like_HTH"/>
</dbReference>
<protein>
    <submittedName>
        <fullName evidence="2">HTH-type transcriptional regulator MhqR</fullName>
    </submittedName>
</protein>
<dbReference type="SMART" id="SM00347">
    <property type="entry name" value="HTH_MARR"/>
    <property type="match status" value="1"/>
</dbReference>
<proteinExistence type="predicted"/>
<reference evidence="2 3" key="1">
    <citation type="submission" date="2016-12" db="EMBL/GenBank/DDBJ databases">
        <authorList>
            <person name="Song W.-J."/>
            <person name="Kurnit D.M."/>
        </authorList>
    </citation>
    <scope>NUCLEOTIDE SEQUENCE [LARGE SCALE GENOMIC DNA]</scope>
    <source>
        <strain evidence="2 3">DSM 30827</strain>
    </source>
</reference>
<dbReference type="RefSeq" id="WP_232507105.1">
    <property type="nucleotide sequence ID" value="NZ_CP019688.1"/>
</dbReference>
<evidence type="ECO:0000313" key="3">
    <source>
        <dbReference type="Proteomes" id="UP000217209"/>
    </source>
</evidence>
<dbReference type="Gene3D" id="1.10.10.10">
    <property type="entry name" value="Winged helix-like DNA-binding domain superfamily/Winged helix DNA-binding domain"/>
    <property type="match status" value="1"/>
</dbReference>
<dbReference type="AlphaFoldDB" id="A0A1Q2HYQ8"/>
<dbReference type="PANTHER" id="PTHR33164:SF99">
    <property type="entry name" value="MARR FAMILY REGULATORY PROTEIN"/>
    <property type="match status" value="1"/>
</dbReference>
<dbReference type="InterPro" id="IPR000835">
    <property type="entry name" value="HTH_MarR-typ"/>
</dbReference>
<dbReference type="InterPro" id="IPR039422">
    <property type="entry name" value="MarR/SlyA-like"/>
</dbReference>
<dbReference type="InterPro" id="IPR036388">
    <property type="entry name" value="WH-like_DNA-bd_sf"/>
</dbReference>
<accession>A0A1Q2HYQ8</accession>
<sequence length="141" mass="15231">MKEPGASWTTVTATVGEIEAALNKWLTHSHGLGLTDFRALTLLSEAPDHELRITELSTQVGLNQSSTTRLVARLETKGLVVRDTCPDDGRGIYAVITEAGLNLVHTLAVPYVERLQTLVASTITNDPATSRAFSTILNYPS</sequence>
<dbReference type="EMBL" id="CP019688">
    <property type="protein sequence ID" value="AQQ15995.1"/>
    <property type="molecule type" value="Genomic_DNA"/>
</dbReference>
<dbReference type="PANTHER" id="PTHR33164">
    <property type="entry name" value="TRANSCRIPTIONAL REGULATOR, MARR FAMILY"/>
    <property type="match status" value="1"/>
</dbReference>
<dbReference type="PROSITE" id="PS50995">
    <property type="entry name" value="HTH_MARR_2"/>
    <property type="match status" value="1"/>
</dbReference>
<gene>
    <name evidence="2" type="primary">mhqR1</name>
    <name evidence="2" type="ORF">CGLAU_10250</name>
</gene>
<dbReference type="CDD" id="cd00090">
    <property type="entry name" value="HTH_ARSR"/>
    <property type="match status" value="1"/>
</dbReference>